<keyword evidence="11 14" id="KW-0460">Magnesium</keyword>
<evidence type="ECO:0000256" key="10">
    <source>
        <dbReference type="ARBA" id="ARBA00022840"/>
    </source>
</evidence>
<protein>
    <recommendedName>
        <fullName evidence="14">ATP-dependent 6-phosphofructokinase</fullName>
        <shortName evidence="14">ATP-PFK</shortName>
        <shortName evidence="14">Phosphofructokinase</shortName>
        <ecNumber evidence="14">2.7.1.11</ecNumber>
    </recommendedName>
    <alternativeName>
        <fullName evidence="14">Phosphohexokinase</fullName>
    </alternativeName>
</protein>
<dbReference type="Gene3D" id="3.40.50.450">
    <property type="match status" value="1"/>
</dbReference>
<evidence type="ECO:0000256" key="2">
    <source>
        <dbReference type="ARBA" id="ARBA00004496"/>
    </source>
</evidence>
<sequence>MATEIKKIGVLTSGGDAPGMNAAVRAVVRASIYYGIDVFGIYKGYDGLINGNMEQLYVRSVSNILSRGGTFLLSARSKEFRTKEGRAKAYENFKANGLDALVVIGGDGSFTGADIFSQEFDVPVIGIPGTIDNDLSGTDFTIGYDTACNTAREAIDKIRDTASSHERLFFVEVMGRDAGFIALNSAIGGGAVAMIVPEHNWSIDALISRLKKGAANQKASNVVIVAEGCHLGSSYDIAEKVKEHIPHYDIRVSVLGHLQRGGSPTTLDRVLASRMGVAAVEGLREGQSKVMVGVINNKISYTPIGEAIKTIKRLDDDEFRIAKILSI</sequence>
<dbReference type="EMBL" id="LRPC01000001">
    <property type="protein sequence ID" value="KYG77311.1"/>
    <property type="molecule type" value="Genomic_DNA"/>
</dbReference>
<feature type="binding site" evidence="14">
    <location>
        <begin position="25"/>
        <end position="29"/>
    </location>
    <ligand>
        <name>ADP</name>
        <dbReference type="ChEBI" id="CHEBI:456216"/>
        <note>allosteric activator; ligand shared between dimeric partners</note>
    </ligand>
</feature>
<dbReference type="Gene3D" id="3.40.50.460">
    <property type="entry name" value="Phosphofructokinase domain"/>
    <property type="match status" value="1"/>
</dbReference>
<name>A0A150XF31_9BACT</name>
<dbReference type="InterPro" id="IPR015912">
    <property type="entry name" value="Phosphofructokinase_CS"/>
</dbReference>
<evidence type="ECO:0000256" key="1">
    <source>
        <dbReference type="ARBA" id="ARBA00001946"/>
    </source>
</evidence>
<proteinExistence type="inferred from homology"/>
<dbReference type="GO" id="GO:0016208">
    <property type="term" value="F:AMP binding"/>
    <property type="evidence" value="ECO:0007669"/>
    <property type="project" value="TreeGrafter"/>
</dbReference>
<feature type="binding site" evidence="14">
    <location>
        <position position="15"/>
    </location>
    <ligand>
        <name>ATP</name>
        <dbReference type="ChEBI" id="CHEBI:30616"/>
    </ligand>
</feature>
<dbReference type="GO" id="GO:0046872">
    <property type="term" value="F:metal ion binding"/>
    <property type="evidence" value="ECO:0007669"/>
    <property type="project" value="UniProtKB-KW"/>
</dbReference>
<evidence type="ECO:0000256" key="12">
    <source>
        <dbReference type="ARBA" id="ARBA00023152"/>
    </source>
</evidence>
<accession>A0A150XF31</accession>
<feature type="binding site" evidence="14">
    <location>
        <begin position="76"/>
        <end position="77"/>
    </location>
    <ligand>
        <name>ATP</name>
        <dbReference type="ChEBI" id="CHEBI:30616"/>
    </ligand>
</feature>
<dbReference type="OrthoDB" id="9802503at2"/>
<comment type="catalytic activity">
    <reaction evidence="13 14">
        <text>beta-D-fructose 6-phosphate + ATP = beta-D-fructose 1,6-bisphosphate + ADP + H(+)</text>
        <dbReference type="Rhea" id="RHEA:16109"/>
        <dbReference type="ChEBI" id="CHEBI:15378"/>
        <dbReference type="ChEBI" id="CHEBI:30616"/>
        <dbReference type="ChEBI" id="CHEBI:32966"/>
        <dbReference type="ChEBI" id="CHEBI:57634"/>
        <dbReference type="ChEBI" id="CHEBI:456216"/>
        <dbReference type="EC" id="2.7.1.11"/>
    </reaction>
</comment>
<dbReference type="InterPro" id="IPR022953">
    <property type="entry name" value="ATP_PFK"/>
</dbReference>
<gene>
    <name evidence="14" type="primary">pfkA</name>
    <name evidence="16" type="ORF">AWW68_00645</name>
</gene>
<comment type="subunit">
    <text evidence="14">Homotetramer.</text>
</comment>
<comment type="cofactor">
    <cofactor evidence="1 14">
        <name>Mg(2+)</name>
        <dbReference type="ChEBI" id="CHEBI:18420"/>
    </cofactor>
</comment>
<dbReference type="InterPro" id="IPR000023">
    <property type="entry name" value="Phosphofructokinase_dom"/>
</dbReference>
<dbReference type="FunFam" id="3.40.50.460:FF:000002">
    <property type="entry name" value="ATP-dependent 6-phosphofructokinase"/>
    <property type="match status" value="1"/>
</dbReference>
<dbReference type="InterPro" id="IPR035966">
    <property type="entry name" value="PKF_sf"/>
</dbReference>
<keyword evidence="17" id="KW-1185">Reference proteome</keyword>
<dbReference type="HAMAP" id="MF_00339">
    <property type="entry name" value="Phosphofructokinase_I_B1"/>
    <property type="match status" value="1"/>
</dbReference>
<dbReference type="RefSeq" id="WP_068215522.1">
    <property type="nucleotide sequence ID" value="NZ_CP139724.1"/>
</dbReference>
<dbReference type="UniPathway" id="UPA00109">
    <property type="reaction ID" value="UER00182"/>
</dbReference>
<dbReference type="InterPro" id="IPR012003">
    <property type="entry name" value="ATP_PFK_prok-type"/>
</dbReference>
<feature type="binding site" description="in other chain" evidence="14">
    <location>
        <begin position="130"/>
        <end position="132"/>
    </location>
    <ligand>
        <name>substrate</name>
        <note>ligand shared between dimeric partners</note>
    </ligand>
</feature>
<feature type="binding site" description="in other chain" evidence="14">
    <location>
        <begin position="257"/>
        <end position="260"/>
    </location>
    <ligand>
        <name>substrate</name>
        <note>ligand shared between dimeric partners</note>
    </ligand>
</feature>
<comment type="similarity">
    <text evidence="14">Belongs to the phosphofructokinase type A (PFKA) family. ATP-dependent PFK group I subfamily. Prokaryotic clade 'B1' sub-subfamily.</text>
</comment>
<dbReference type="PROSITE" id="PS00433">
    <property type="entry name" value="PHOSPHOFRUCTOKINASE"/>
    <property type="match status" value="1"/>
</dbReference>
<dbReference type="PANTHER" id="PTHR13697:SF4">
    <property type="entry name" value="ATP-DEPENDENT 6-PHOSPHOFRUCTOKINASE"/>
    <property type="match status" value="1"/>
</dbReference>
<dbReference type="GO" id="GO:0006002">
    <property type="term" value="P:fructose 6-phosphate metabolic process"/>
    <property type="evidence" value="ECO:0007669"/>
    <property type="project" value="UniProtKB-UniRule"/>
</dbReference>
<feature type="binding site" description="in other chain" evidence="14">
    <location>
        <begin position="174"/>
        <end position="176"/>
    </location>
    <ligand>
        <name>substrate</name>
        <note>ligand shared between dimeric partners</note>
    </ligand>
</feature>
<evidence type="ECO:0000259" key="15">
    <source>
        <dbReference type="Pfam" id="PF00365"/>
    </source>
</evidence>
<comment type="subcellular location">
    <subcellularLocation>
        <location evidence="2 14">Cytoplasm</location>
    </subcellularLocation>
</comment>
<feature type="binding site" evidence="14">
    <location>
        <position position="251"/>
    </location>
    <ligand>
        <name>substrate</name>
        <note>ligand shared between dimeric partners</note>
    </ligand>
</feature>
<keyword evidence="4 14" id="KW-0963">Cytoplasm</keyword>
<evidence type="ECO:0000313" key="17">
    <source>
        <dbReference type="Proteomes" id="UP000075606"/>
    </source>
</evidence>
<dbReference type="GO" id="GO:0005524">
    <property type="term" value="F:ATP binding"/>
    <property type="evidence" value="ECO:0007669"/>
    <property type="project" value="UniProtKB-UniRule"/>
</dbReference>
<feature type="binding site" evidence="14">
    <location>
        <position position="167"/>
    </location>
    <ligand>
        <name>substrate</name>
        <note>ligand shared between dimeric partners</note>
    </ligand>
</feature>
<dbReference type="Proteomes" id="UP000075606">
    <property type="component" value="Unassembled WGS sequence"/>
</dbReference>
<dbReference type="AlphaFoldDB" id="A0A150XF31"/>
<dbReference type="SUPFAM" id="SSF53784">
    <property type="entry name" value="Phosphofructokinase"/>
    <property type="match status" value="1"/>
</dbReference>
<organism evidence="16 17">
    <name type="scientific">Roseivirga spongicola</name>
    <dbReference type="NCBI Taxonomy" id="333140"/>
    <lineage>
        <taxon>Bacteria</taxon>
        <taxon>Pseudomonadati</taxon>
        <taxon>Bacteroidota</taxon>
        <taxon>Cytophagia</taxon>
        <taxon>Cytophagales</taxon>
        <taxon>Roseivirgaceae</taxon>
        <taxon>Roseivirga</taxon>
    </lineage>
</organism>
<keyword evidence="7 14" id="KW-0479">Metal-binding</keyword>
<keyword evidence="6 14" id="KW-0808">Transferase</keyword>
<comment type="caution">
    <text evidence="16">The sequence shown here is derived from an EMBL/GenBank/DDBJ whole genome shotgun (WGS) entry which is preliminary data.</text>
</comment>
<keyword evidence="12 14" id="KW-0324">Glycolysis</keyword>
<evidence type="ECO:0000256" key="7">
    <source>
        <dbReference type="ARBA" id="ARBA00022723"/>
    </source>
</evidence>
<feature type="active site" description="Proton acceptor" evidence="14">
    <location>
        <position position="132"/>
    </location>
</feature>
<dbReference type="FunFam" id="3.40.50.450:FF:000001">
    <property type="entry name" value="ATP-dependent 6-phosphofructokinase"/>
    <property type="match status" value="1"/>
</dbReference>
<dbReference type="Pfam" id="PF00365">
    <property type="entry name" value="PFK"/>
    <property type="match status" value="1"/>
</dbReference>
<keyword evidence="10 14" id="KW-0067">ATP-binding</keyword>
<feature type="binding site" description="in other chain" evidence="14">
    <location>
        <position position="159"/>
    </location>
    <ligand>
        <name>ADP</name>
        <dbReference type="ChEBI" id="CHEBI:456216"/>
        <note>allosteric activator; ligand shared between dimeric partners</note>
    </ligand>
</feature>
<comment type="caution">
    <text evidence="14">Lacks conserved residue(s) required for the propagation of feature annotation.</text>
</comment>
<evidence type="ECO:0000256" key="14">
    <source>
        <dbReference type="HAMAP-Rule" id="MF_00339"/>
    </source>
</evidence>
<dbReference type="GO" id="GO:0061621">
    <property type="term" value="P:canonical glycolysis"/>
    <property type="evidence" value="ECO:0007669"/>
    <property type="project" value="TreeGrafter"/>
</dbReference>
<dbReference type="GO" id="GO:0042802">
    <property type="term" value="F:identical protein binding"/>
    <property type="evidence" value="ECO:0007669"/>
    <property type="project" value="TreeGrafter"/>
</dbReference>
<evidence type="ECO:0000256" key="5">
    <source>
        <dbReference type="ARBA" id="ARBA00022533"/>
    </source>
</evidence>
<comment type="pathway">
    <text evidence="3 14">Carbohydrate degradation; glycolysis; D-glyceraldehyde 3-phosphate and glycerone phosphate from D-glucose: step 3/4.</text>
</comment>
<evidence type="ECO:0000256" key="8">
    <source>
        <dbReference type="ARBA" id="ARBA00022741"/>
    </source>
</evidence>
<dbReference type="PRINTS" id="PR00476">
    <property type="entry name" value="PHFRCTKINASE"/>
</dbReference>
<dbReference type="PIRSF" id="PIRSF000532">
    <property type="entry name" value="ATP_PFK_prok"/>
    <property type="match status" value="1"/>
</dbReference>
<reference evidence="16 17" key="1">
    <citation type="submission" date="2016-01" db="EMBL/GenBank/DDBJ databases">
        <title>Genome sequencing of Roseivirga spongicola UST030701-084.</title>
        <authorList>
            <person name="Selvaratnam C."/>
            <person name="Thevarajoo S."/>
            <person name="Goh K.M."/>
            <person name="Ee R."/>
            <person name="Chan K.-G."/>
            <person name="Chong C.S."/>
        </authorList>
    </citation>
    <scope>NUCLEOTIDE SEQUENCE [LARGE SCALE GENOMIC DNA]</scope>
    <source>
        <strain evidence="16 17">UST030701-084</strain>
    </source>
</reference>
<feature type="domain" description="Phosphofructokinase" evidence="15">
    <location>
        <begin position="7"/>
        <end position="282"/>
    </location>
</feature>
<dbReference type="EC" id="2.7.1.11" evidence="14"/>
<evidence type="ECO:0000256" key="4">
    <source>
        <dbReference type="ARBA" id="ARBA00022490"/>
    </source>
</evidence>
<feature type="binding site" description="in other chain" evidence="14">
    <location>
        <begin position="218"/>
        <end position="220"/>
    </location>
    <ligand>
        <name>ADP</name>
        <dbReference type="ChEBI" id="CHEBI:456216"/>
        <note>allosteric activator; ligand shared between dimeric partners</note>
    </ligand>
</feature>
<evidence type="ECO:0000313" key="16">
    <source>
        <dbReference type="EMBL" id="KYG77311.1"/>
    </source>
</evidence>
<dbReference type="GO" id="GO:0030388">
    <property type="term" value="P:fructose 1,6-bisphosphate metabolic process"/>
    <property type="evidence" value="ECO:0007669"/>
    <property type="project" value="TreeGrafter"/>
</dbReference>
<evidence type="ECO:0000256" key="6">
    <source>
        <dbReference type="ARBA" id="ARBA00022679"/>
    </source>
</evidence>
<comment type="activity regulation">
    <text evidence="14">Allosterically activated by ADP and other diphosphonucleosides, and allosterically inhibited by phosphoenolpyruvate.</text>
</comment>
<evidence type="ECO:0000256" key="13">
    <source>
        <dbReference type="ARBA" id="ARBA00048070"/>
    </source>
</evidence>
<dbReference type="NCBIfam" id="NF002872">
    <property type="entry name" value="PRK03202.1"/>
    <property type="match status" value="1"/>
</dbReference>
<keyword evidence="8 14" id="KW-0547">Nucleotide-binding</keyword>
<evidence type="ECO:0000256" key="9">
    <source>
        <dbReference type="ARBA" id="ARBA00022777"/>
    </source>
</evidence>
<dbReference type="GO" id="GO:0070095">
    <property type="term" value="F:fructose-6-phosphate binding"/>
    <property type="evidence" value="ECO:0007669"/>
    <property type="project" value="TreeGrafter"/>
</dbReference>
<evidence type="ECO:0000256" key="11">
    <source>
        <dbReference type="ARBA" id="ARBA00022842"/>
    </source>
</evidence>
<dbReference type="NCBIfam" id="TIGR02482">
    <property type="entry name" value="PFKA_ATP"/>
    <property type="match status" value="1"/>
</dbReference>
<comment type="function">
    <text evidence="14">Catalyzes the phosphorylation of D-fructose 6-phosphate to fructose 1,6-bisphosphate by ATP, the first committing step of glycolysis.</text>
</comment>
<feature type="binding site" evidence="14">
    <location>
        <position position="107"/>
    </location>
    <ligand>
        <name>Mg(2+)</name>
        <dbReference type="ChEBI" id="CHEBI:18420"/>
        <note>catalytic</note>
    </ligand>
</feature>
<keyword evidence="5 14" id="KW-0021">Allosteric enzyme</keyword>
<dbReference type="GO" id="GO:0005945">
    <property type="term" value="C:6-phosphofructokinase complex"/>
    <property type="evidence" value="ECO:0007669"/>
    <property type="project" value="TreeGrafter"/>
</dbReference>
<dbReference type="STRING" id="333140.AWW68_00645"/>
<keyword evidence="9 14" id="KW-0418">Kinase</keyword>
<evidence type="ECO:0000256" key="3">
    <source>
        <dbReference type="ARBA" id="ARBA00004679"/>
    </source>
</evidence>
<dbReference type="GO" id="GO:0048029">
    <property type="term" value="F:monosaccharide binding"/>
    <property type="evidence" value="ECO:0007669"/>
    <property type="project" value="TreeGrafter"/>
</dbReference>
<dbReference type="PANTHER" id="PTHR13697">
    <property type="entry name" value="PHOSPHOFRUCTOKINASE"/>
    <property type="match status" value="1"/>
</dbReference>
<feature type="binding site" evidence="14">
    <location>
        <begin position="106"/>
        <end position="109"/>
    </location>
    <ligand>
        <name>ATP</name>
        <dbReference type="ChEBI" id="CHEBI:30616"/>
    </ligand>
</feature>
<feature type="binding site" description="in other chain" evidence="14">
    <location>
        <position position="227"/>
    </location>
    <ligand>
        <name>substrate</name>
        <note>ligand shared between dimeric partners</note>
    </ligand>
</feature>
<dbReference type="GO" id="GO:0003872">
    <property type="term" value="F:6-phosphofructokinase activity"/>
    <property type="evidence" value="ECO:0007669"/>
    <property type="project" value="UniProtKB-UniRule"/>
</dbReference>
<dbReference type="InterPro" id="IPR012828">
    <property type="entry name" value="PFKA_ATP_prok"/>
</dbReference>